<organism evidence="1 2">
    <name type="scientific">Acacia crassicarpa</name>
    <name type="common">northern wattle</name>
    <dbReference type="NCBI Taxonomy" id="499986"/>
    <lineage>
        <taxon>Eukaryota</taxon>
        <taxon>Viridiplantae</taxon>
        <taxon>Streptophyta</taxon>
        <taxon>Embryophyta</taxon>
        <taxon>Tracheophyta</taxon>
        <taxon>Spermatophyta</taxon>
        <taxon>Magnoliopsida</taxon>
        <taxon>eudicotyledons</taxon>
        <taxon>Gunneridae</taxon>
        <taxon>Pentapetalae</taxon>
        <taxon>rosids</taxon>
        <taxon>fabids</taxon>
        <taxon>Fabales</taxon>
        <taxon>Fabaceae</taxon>
        <taxon>Caesalpinioideae</taxon>
        <taxon>mimosoid clade</taxon>
        <taxon>Acacieae</taxon>
        <taxon>Acacia</taxon>
    </lineage>
</organism>
<gene>
    <name evidence="1" type="ORF">QN277_013351</name>
</gene>
<protein>
    <submittedName>
        <fullName evidence="1">Uncharacterized protein</fullName>
    </submittedName>
</protein>
<proteinExistence type="predicted"/>
<dbReference type="Proteomes" id="UP001293593">
    <property type="component" value="Unassembled WGS sequence"/>
</dbReference>
<reference evidence="1" key="1">
    <citation type="submission" date="2023-10" db="EMBL/GenBank/DDBJ databases">
        <title>Chromosome-level genome of the transformable northern wattle, Acacia crassicarpa.</title>
        <authorList>
            <person name="Massaro I."/>
            <person name="Sinha N.R."/>
            <person name="Poethig S."/>
            <person name="Leichty A.R."/>
        </authorList>
    </citation>
    <scope>NUCLEOTIDE SEQUENCE</scope>
    <source>
        <strain evidence="1">Acra3RX</strain>
        <tissue evidence="1">Leaf</tissue>
    </source>
</reference>
<name>A0AAE1N310_9FABA</name>
<evidence type="ECO:0000313" key="2">
    <source>
        <dbReference type="Proteomes" id="UP001293593"/>
    </source>
</evidence>
<evidence type="ECO:0000313" key="1">
    <source>
        <dbReference type="EMBL" id="KAK4281907.1"/>
    </source>
</evidence>
<sequence>MTAMMKSSRKILAMKKNITFRSSTSKPKLQFRSVKSKADWSDEMGMCVTAGIIPKDRSYCSIEESL</sequence>
<accession>A0AAE1N310</accession>
<dbReference type="EMBL" id="JAWXYG010000002">
    <property type="protein sequence ID" value="KAK4281907.1"/>
    <property type="molecule type" value="Genomic_DNA"/>
</dbReference>
<keyword evidence="2" id="KW-1185">Reference proteome</keyword>
<dbReference type="AlphaFoldDB" id="A0AAE1N310"/>
<comment type="caution">
    <text evidence="1">The sequence shown here is derived from an EMBL/GenBank/DDBJ whole genome shotgun (WGS) entry which is preliminary data.</text>
</comment>